<comment type="subcellular location">
    <subcellularLocation>
        <location evidence="1">Membrane</location>
    </subcellularLocation>
</comment>
<gene>
    <name evidence="6" type="ORF">H7K45_21385</name>
</gene>
<evidence type="ECO:0000256" key="1">
    <source>
        <dbReference type="ARBA" id="ARBA00004370"/>
    </source>
</evidence>
<comment type="caution">
    <text evidence="6">The sequence shown here is derived from an EMBL/GenBank/DDBJ whole genome shotgun (WGS) entry which is preliminary data.</text>
</comment>
<proteinExistence type="predicted"/>
<name>A0A9X3C3J9_9MYCO</name>
<evidence type="ECO:0000256" key="2">
    <source>
        <dbReference type="ARBA" id="ARBA00023136"/>
    </source>
</evidence>
<dbReference type="GO" id="GO:0016020">
    <property type="term" value="C:membrane"/>
    <property type="evidence" value="ECO:0007669"/>
    <property type="project" value="UniProtKB-SubCell"/>
</dbReference>
<keyword evidence="5" id="KW-0812">Transmembrane</keyword>
<keyword evidence="7" id="KW-1185">Reference proteome</keyword>
<keyword evidence="5" id="KW-1133">Transmembrane helix</keyword>
<dbReference type="PANTHER" id="PTHR37042:SF4">
    <property type="entry name" value="OUTER MEMBRANE PROTEIN RV1973"/>
    <property type="match status" value="1"/>
</dbReference>
<evidence type="ECO:0008006" key="8">
    <source>
        <dbReference type="Google" id="ProtNLM"/>
    </source>
</evidence>
<evidence type="ECO:0000256" key="5">
    <source>
        <dbReference type="SAM" id="Phobius"/>
    </source>
</evidence>
<organism evidence="6 7">
    <name type="scientific">Mycobacterium yunnanensis</name>
    <dbReference type="NCBI Taxonomy" id="368477"/>
    <lineage>
        <taxon>Bacteria</taxon>
        <taxon>Bacillati</taxon>
        <taxon>Actinomycetota</taxon>
        <taxon>Actinomycetes</taxon>
        <taxon>Mycobacteriales</taxon>
        <taxon>Mycobacteriaceae</taxon>
        <taxon>Mycobacterium</taxon>
    </lineage>
</organism>
<keyword evidence="2 5" id="KW-0472">Membrane</keyword>
<evidence type="ECO:0000256" key="3">
    <source>
        <dbReference type="SAM" id="Coils"/>
    </source>
</evidence>
<protein>
    <recommendedName>
        <fullName evidence="8">Mce-associated membrane protein</fullName>
    </recommendedName>
</protein>
<evidence type="ECO:0000256" key="4">
    <source>
        <dbReference type="SAM" id="MobiDB-lite"/>
    </source>
</evidence>
<evidence type="ECO:0000313" key="6">
    <source>
        <dbReference type="EMBL" id="MCV7423111.1"/>
    </source>
</evidence>
<dbReference type="Proteomes" id="UP001141629">
    <property type="component" value="Unassembled WGS sequence"/>
</dbReference>
<feature type="coiled-coil region" evidence="3">
    <location>
        <begin position="11"/>
        <end position="40"/>
    </location>
</feature>
<feature type="transmembrane region" description="Helical" evidence="5">
    <location>
        <begin position="102"/>
        <end position="128"/>
    </location>
</feature>
<accession>A0A9X3C3J9</accession>
<sequence length="261" mass="27353">MTDAPEPATRSEDLAALAAEAEAEAQAAEATAAAARARAKAVTLRRLAAASAAPVGTPQVDVPDVGPGTTEVAGATDVPDATEVPDAGRPARRRLRPRLPRIGVRSAAAALVVLCSLGFLGASGYMTWQHRMAAAEQQRSAEFAAAARQGVVTLMSLNFNNAQDDVKRILDNTTGDFKKDFEGQSEQFASVAQSSKVITEATVTATGVQAMTEDTATVLVAVTTQVSNAASKEQQPRSWRLRVDLARDGGRLKLAKVEFVP</sequence>
<keyword evidence="3" id="KW-0175">Coiled coil</keyword>
<dbReference type="AlphaFoldDB" id="A0A9X3C3J9"/>
<dbReference type="EMBL" id="JACKVK010000011">
    <property type="protein sequence ID" value="MCV7423111.1"/>
    <property type="molecule type" value="Genomic_DNA"/>
</dbReference>
<reference evidence="6" key="1">
    <citation type="submission" date="2020-07" db="EMBL/GenBank/DDBJ databases">
        <authorList>
            <person name="Pettersson B.M.F."/>
            <person name="Behra P.R.K."/>
            <person name="Ramesh M."/>
            <person name="Das S."/>
            <person name="Dasgupta S."/>
            <person name="Kirsebom L.A."/>
        </authorList>
    </citation>
    <scope>NUCLEOTIDE SEQUENCE</scope>
    <source>
        <strain evidence="6">DSM 44838</strain>
    </source>
</reference>
<feature type="region of interest" description="Disordered" evidence="4">
    <location>
        <begin position="53"/>
        <end position="92"/>
    </location>
</feature>
<evidence type="ECO:0000313" key="7">
    <source>
        <dbReference type="Proteomes" id="UP001141629"/>
    </source>
</evidence>
<reference evidence="6" key="2">
    <citation type="journal article" date="2022" name="BMC Genomics">
        <title>Comparative genome analysis of mycobacteria focusing on tRNA and non-coding RNA.</title>
        <authorList>
            <person name="Behra P.R.K."/>
            <person name="Pettersson B.M.F."/>
            <person name="Ramesh M."/>
            <person name="Das S."/>
            <person name="Dasgupta S."/>
            <person name="Kirsebom L.A."/>
        </authorList>
    </citation>
    <scope>NUCLEOTIDE SEQUENCE</scope>
    <source>
        <strain evidence="6">DSM 44838</strain>
    </source>
</reference>
<dbReference type="PANTHER" id="PTHR37042">
    <property type="entry name" value="OUTER MEMBRANE PROTEIN RV1973"/>
    <property type="match status" value="1"/>
</dbReference>